<evidence type="ECO:0000313" key="16">
    <source>
        <dbReference type="Proteomes" id="UP000298773"/>
    </source>
</evidence>
<feature type="transmembrane region" description="Helical" evidence="14">
    <location>
        <begin position="112"/>
        <end position="132"/>
    </location>
</feature>
<dbReference type="OrthoDB" id="9808289at2"/>
<evidence type="ECO:0000256" key="6">
    <source>
        <dbReference type="ARBA" id="ARBA00022692"/>
    </source>
</evidence>
<comment type="similarity">
    <text evidence="2 14">Belongs to the UppP family.</text>
</comment>
<keyword evidence="7 14" id="KW-0378">Hydrolase</keyword>
<dbReference type="GO" id="GO:0008360">
    <property type="term" value="P:regulation of cell shape"/>
    <property type="evidence" value="ECO:0007669"/>
    <property type="project" value="UniProtKB-KW"/>
</dbReference>
<dbReference type="PANTHER" id="PTHR30622:SF3">
    <property type="entry name" value="UNDECAPRENYL-DIPHOSPHATASE"/>
    <property type="match status" value="1"/>
</dbReference>
<feature type="transmembrane region" description="Helical" evidence="14">
    <location>
        <begin position="185"/>
        <end position="203"/>
    </location>
</feature>
<keyword evidence="14" id="KW-0133">Cell shape</keyword>
<dbReference type="GO" id="GO:0071555">
    <property type="term" value="P:cell wall organization"/>
    <property type="evidence" value="ECO:0007669"/>
    <property type="project" value="UniProtKB-KW"/>
</dbReference>
<organism evidence="15 16">
    <name type="scientific">Buchnera aphidicola</name>
    <name type="common">Hyadaphis tataricae</name>
    <dbReference type="NCBI Taxonomy" id="1241859"/>
    <lineage>
        <taxon>Bacteria</taxon>
        <taxon>Pseudomonadati</taxon>
        <taxon>Pseudomonadota</taxon>
        <taxon>Gammaproteobacteria</taxon>
        <taxon>Enterobacterales</taxon>
        <taxon>Erwiniaceae</taxon>
        <taxon>Buchnera</taxon>
    </lineage>
</organism>
<dbReference type="GO" id="GO:0005886">
    <property type="term" value="C:plasma membrane"/>
    <property type="evidence" value="ECO:0007669"/>
    <property type="project" value="UniProtKB-SubCell"/>
</dbReference>
<gene>
    <name evidence="14" type="primary">uppP</name>
    <name evidence="15" type="ORF">D9V69_00295</name>
</gene>
<feature type="transmembrane region" description="Helical" evidence="14">
    <location>
        <begin position="7"/>
        <end position="27"/>
    </location>
</feature>
<comment type="function">
    <text evidence="14">Catalyzes the dephosphorylation of undecaprenyl diphosphate (UPP). Confers resistance to bacitracin.</text>
</comment>
<sequence>MMDLYQIIISLFICIIESISELLPISSTGHVIILSHWFKIQNHYTKNLLIFMQLGSTLALYCFFHQKLLKILNIRSTYIQKTKKISHILCAICPTIFLGLICYNQIKTMSNIYTVMYGLIFGGIVLILSEILKPKTYTTYHIHDISLSQSIIIGLFQTVALFPGISRSGMTISGGMLSGIKKSVAIDFSFIISIPLLLGVSLFDLIKNFNIIRIVDLPICFMVCIIAFIISFVSMKKLFIILKNTSMVYFGIYRFSLALGIYLNA</sequence>
<dbReference type="HAMAP" id="MF_01006">
    <property type="entry name" value="Undec_diphosphatase"/>
    <property type="match status" value="1"/>
</dbReference>
<comment type="catalytic activity">
    <reaction evidence="13 14">
        <text>di-trans,octa-cis-undecaprenyl diphosphate + H2O = di-trans,octa-cis-undecaprenyl phosphate + phosphate + H(+)</text>
        <dbReference type="Rhea" id="RHEA:28094"/>
        <dbReference type="ChEBI" id="CHEBI:15377"/>
        <dbReference type="ChEBI" id="CHEBI:15378"/>
        <dbReference type="ChEBI" id="CHEBI:43474"/>
        <dbReference type="ChEBI" id="CHEBI:58405"/>
        <dbReference type="ChEBI" id="CHEBI:60392"/>
        <dbReference type="EC" id="3.6.1.27"/>
    </reaction>
</comment>
<keyword evidence="14" id="KW-0961">Cell wall biogenesis/degradation</keyword>
<feature type="transmembrane region" description="Helical" evidence="14">
    <location>
        <begin position="85"/>
        <end position="106"/>
    </location>
</feature>
<feature type="transmembrane region" description="Helical" evidence="14">
    <location>
        <begin position="215"/>
        <end position="235"/>
    </location>
</feature>
<dbReference type="PANTHER" id="PTHR30622">
    <property type="entry name" value="UNDECAPRENYL-DIPHOSPHATASE"/>
    <property type="match status" value="1"/>
</dbReference>
<dbReference type="GO" id="GO:0009252">
    <property type="term" value="P:peptidoglycan biosynthetic process"/>
    <property type="evidence" value="ECO:0007669"/>
    <property type="project" value="UniProtKB-KW"/>
</dbReference>
<proteinExistence type="inferred from homology"/>
<evidence type="ECO:0000256" key="5">
    <source>
        <dbReference type="ARBA" id="ARBA00022475"/>
    </source>
</evidence>
<name>A0A4D6XYV5_9GAMM</name>
<evidence type="ECO:0000256" key="4">
    <source>
        <dbReference type="ARBA" id="ARBA00021581"/>
    </source>
</evidence>
<dbReference type="GO" id="GO:0050380">
    <property type="term" value="F:undecaprenyl-diphosphatase activity"/>
    <property type="evidence" value="ECO:0007669"/>
    <property type="project" value="UniProtKB-UniRule"/>
</dbReference>
<evidence type="ECO:0000256" key="14">
    <source>
        <dbReference type="HAMAP-Rule" id="MF_01006"/>
    </source>
</evidence>
<keyword evidence="8 14" id="KW-1133">Transmembrane helix</keyword>
<evidence type="ECO:0000256" key="2">
    <source>
        <dbReference type="ARBA" id="ARBA00010621"/>
    </source>
</evidence>
<reference evidence="15 16" key="1">
    <citation type="submission" date="2018-12" db="EMBL/GenBank/DDBJ databases">
        <authorList>
            <person name="Chong R.A."/>
        </authorList>
    </citation>
    <scope>NUCLEOTIDE SEQUENCE [LARGE SCALE GENOMIC DNA]</scope>
    <source>
        <strain evidence="15 16">Hta</strain>
    </source>
</reference>
<keyword evidence="6 14" id="KW-0812">Transmembrane</keyword>
<keyword evidence="5 14" id="KW-1003">Cell membrane</keyword>
<dbReference type="Pfam" id="PF02673">
    <property type="entry name" value="BacA"/>
    <property type="match status" value="1"/>
</dbReference>
<dbReference type="AlphaFoldDB" id="A0A4D6XYV5"/>
<dbReference type="GO" id="GO:0046677">
    <property type="term" value="P:response to antibiotic"/>
    <property type="evidence" value="ECO:0007669"/>
    <property type="project" value="UniProtKB-UniRule"/>
</dbReference>
<evidence type="ECO:0000256" key="11">
    <source>
        <dbReference type="ARBA" id="ARBA00032707"/>
    </source>
</evidence>
<feature type="transmembrane region" description="Helical" evidence="14">
    <location>
        <begin position="247"/>
        <end position="264"/>
    </location>
</feature>
<comment type="subcellular location">
    <subcellularLocation>
        <location evidence="1 14">Cell membrane</location>
        <topology evidence="1 14">Multi-pass membrane protein</topology>
    </subcellularLocation>
</comment>
<dbReference type="InterPro" id="IPR003824">
    <property type="entry name" value="UppP"/>
</dbReference>
<keyword evidence="10 14" id="KW-0046">Antibiotic resistance</keyword>
<evidence type="ECO:0000313" key="15">
    <source>
        <dbReference type="EMBL" id="QCI21387.1"/>
    </source>
</evidence>
<keyword evidence="14" id="KW-0573">Peptidoglycan synthesis</keyword>
<evidence type="ECO:0000256" key="8">
    <source>
        <dbReference type="ARBA" id="ARBA00022989"/>
    </source>
</evidence>
<keyword evidence="9 14" id="KW-0472">Membrane</keyword>
<evidence type="ECO:0000256" key="12">
    <source>
        <dbReference type="ARBA" id="ARBA00032932"/>
    </source>
</evidence>
<evidence type="ECO:0000256" key="3">
    <source>
        <dbReference type="ARBA" id="ARBA00012374"/>
    </source>
</evidence>
<evidence type="ECO:0000256" key="1">
    <source>
        <dbReference type="ARBA" id="ARBA00004651"/>
    </source>
</evidence>
<comment type="miscellaneous">
    <text evidence="14">Bacitracin is thought to be involved in the inhibition of peptidoglycan synthesis by sequestering undecaprenyl diphosphate, thereby reducing the pool of lipid carrier available.</text>
</comment>
<accession>A0A4D6XYV5</accession>
<feature type="transmembrane region" description="Helical" evidence="14">
    <location>
        <begin position="144"/>
        <end position="165"/>
    </location>
</feature>
<dbReference type="EMBL" id="CP034873">
    <property type="protein sequence ID" value="QCI21387.1"/>
    <property type="molecule type" value="Genomic_DNA"/>
</dbReference>
<evidence type="ECO:0000256" key="13">
    <source>
        <dbReference type="ARBA" id="ARBA00047594"/>
    </source>
</evidence>
<dbReference type="RefSeq" id="WP_158356358.1">
    <property type="nucleotide sequence ID" value="NZ_CP034873.1"/>
</dbReference>
<protein>
    <recommendedName>
        <fullName evidence="4 14">Undecaprenyl-diphosphatase</fullName>
        <ecNumber evidence="3 14">3.6.1.27</ecNumber>
    </recommendedName>
    <alternativeName>
        <fullName evidence="12 14">Bacitracin resistance protein</fullName>
    </alternativeName>
    <alternativeName>
        <fullName evidence="11 14">Undecaprenyl pyrophosphate phosphatase</fullName>
    </alternativeName>
</protein>
<evidence type="ECO:0000256" key="7">
    <source>
        <dbReference type="ARBA" id="ARBA00022801"/>
    </source>
</evidence>
<evidence type="ECO:0000256" key="9">
    <source>
        <dbReference type="ARBA" id="ARBA00023136"/>
    </source>
</evidence>
<feature type="transmembrane region" description="Helical" evidence="14">
    <location>
        <begin position="47"/>
        <end position="64"/>
    </location>
</feature>
<dbReference type="Proteomes" id="UP000298773">
    <property type="component" value="Chromosome"/>
</dbReference>
<dbReference type="EC" id="3.6.1.27" evidence="3 14"/>
<reference evidence="15 16" key="2">
    <citation type="submission" date="2019-05" db="EMBL/GenBank/DDBJ databases">
        <title>Genome evolution of the obligate endosymbiont Buchnera aphidicola.</title>
        <authorList>
            <person name="Moran N.A."/>
        </authorList>
    </citation>
    <scope>NUCLEOTIDE SEQUENCE [LARGE SCALE GENOMIC DNA]</scope>
    <source>
        <strain evidence="15 16">Hta</strain>
    </source>
</reference>
<evidence type="ECO:0000256" key="10">
    <source>
        <dbReference type="ARBA" id="ARBA00023251"/>
    </source>
</evidence>